<evidence type="ECO:0000256" key="4">
    <source>
        <dbReference type="ARBA" id="ARBA00022989"/>
    </source>
</evidence>
<keyword evidence="4 6" id="KW-1133">Transmembrane helix</keyword>
<keyword evidence="10" id="KW-1185">Reference proteome</keyword>
<feature type="transmembrane region" description="Helical" evidence="6">
    <location>
        <begin position="34"/>
        <end position="52"/>
    </location>
</feature>
<dbReference type="EMBL" id="FOQU01000005">
    <property type="protein sequence ID" value="SFI98535.1"/>
    <property type="molecule type" value="Genomic_DNA"/>
</dbReference>
<feature type="transmembrane region" description="Helical" evidence="6">
    <location>
        <begin position="216"/>
        <end position="235"/>
    </location>
</feature>
<feature type="transmembrane region" description="Helical" evidence="6">
    <location>
        <begin position="82"/>
        <end position="102"/>
    </location>
</feature>
<feature type="transmembrane region" description="Helical" evidence="6">
    <location>
        <begin position="183"/>
        <end position="204"/>
    </location>
</feature>
<evidence type="ECO:0000259" key="7">
    <source>
        <dbReference type="Pfam" id="PF05231"/>
    </source>
</evidence>
<dbReference type="Gene3D" id="3.30.450.20">
    <property type="entry name" value="PAS domain"/>
    <property type="match status" value="1"/>
</dbReference>
<organism evidence="9 10">
    <name type="scientific">Paraburkholderia megapolitana</name>
    <dbReference type="NCBI Taxonomy" id="420953"/>
    <lineage>
        <taxon>Bacteria</taxon>
        <taxon>Pseudomonadati</taxon>
        <taxon>Pseudomonadota</taxon>
        <taxon>Betaproteobacteria</taxon>
        <taxon>Burkholderiales</taxon>
        <taxon>Burkholderiaceae</taxon>
        <taxon>Paraburkholderia</taxon>
    </lineage>
</organism>
<dbReference type="OrthoDB" id="8673582at2"/>
<evidence type="ECO:0000256" key="3">
    <source>
        <dbReference type="ARBA" id="ARBA00022692"/>
    </source>
</evidence>
<name>A0A1I3MP91_9BURK</name>
<dbReference type="RefSeq" id="WP_091014724.1">
    <property type="nucleotide sequence ID" value="NZ_CP041745.1"/>
</dbReference>
<dbReference type="InterPro" id="IPR035965">
    <property type="entry name" value="PAS-like_dom_sf"/>
</dbReference>
<evidence type="ECO:0000313" key="9">
    <source>
        <dbReference type="EMBL" id="SFI98535.1"/>
    </source>
</evidence>
<proteinExistence type="predicted"/>
<evidence type="ECO:0000256" key="2">
    <source>
        <dbReference type="ARBA" id="ARBA00022475"/>
    </source>
</evidence>
<dbReference type="SUPFAM" id="SSF55785">
    <property type="entry name" value="PYP-like sensor domain (PAS domain)"/>
    <property type="match status" value="1"/>
</dbReference>
<dbReference type="InterPro" id="IPR007895">
    <property type="entry name" value="MASE1"/>
</dbReference>
<dbReference type="Pfam" id="PF05231">
    <property type="entry name" value="MASE1"/>
    <property type="match status" value="1"/>
</dbReference>
<evidence type="ECO:0000256" key="1">
    <source>
        <dbReference type="ARBA" id="ARBA00004651"/>
    </source>
</evidence>
<feature type="transmembrane region" description="Helical" evidence="6">
    <location>
        <begin position="145"/>
        <end position="171"/>
    </location>
</feature>
<feature type="domain" description="MASE1" evidence="7">
    <location>
        <begin position="11"/>
        <end position="293"/>
    </location>
</feature>
<evidence type="ECO:0000256" key="6">
    <source>
        <dbReference type="SAM" id="Phobius"/>
    </source>
</evidence>
<dbReference type="GO" id="GO:0005886">
    <property type="term" value="C:plasma membrane"/>
    <property type="evidence" value="ECO:0007669"/>
    <property type="project" value="UniProtKB-SubCell"/>
</dbReference>
<feature type="transmembrane region" description="Helical" evidence="6">
    <location>
        <begin position="242"/>
        <end position="264"/>
    </location>
</feature>
<dbReference type="InterPro" id="IPR013655">
    <property type="entry name" value="PAS_fold_3"/>
</dbReference>
<keyword evidence="5 6" id="KW-0472">Membrane</keyword>
<feature type="domain" description="PAS fold-3" evidence="8">
    <location>
        <begin position="332"/>
        <end position="419"/>
    </location>
</feature>
<protein>
    <submittedName>
        <fullName evidence="9">Integral membrane sensor domain MASE1</fullName>
    </submittedName>
</protein>
<evidence type="ECO:0000256" key="5">
    <source>
        <dbReference type="ARBA" id="ARBA00023136"/>
    </source>
</evidence>
<evidence type="ECO:0000313" key="10">
    <source>
        <dbReference type="Proteomes" id="UP000199548"/>
    </source>
</evidence>
<dbReference type="AlphaFoldDB" id="A0A1I3MP91"/>
<accession>A0A1I3MP91</accession>
<comment type="subcellular location">
    <subcellularLocation>
        <location evidence="1">Cell membrane</location>
        <topology evidence="1">Multi-pass membrane protein</topology>
    </subcellularLocation>
</comment>
<feature type="transmembrane region" description="Helical" evidence="6">
    <location>
        <begin position="276"/>
        <end position="293"/>
    </location>
</feature>
<reference evidence="9 10" key="1">
    <citation type="submission" date="2016-10" db="EMBL/GenBank/DDBJ databases">
        <authorList>
            <person name="de Groot N.N."/>
        </authorList>
    </citation>
    <scope>NUCLEOTIDE SEQUENCE [LARGE SCALE GENOMIC DNA]</scope>
    <source>
        <strain evidence="9 10">LMG 23650</strain>
    </source>
</reference>
<keyword evidence="2" id="KW-1003">Cell membrane</keyword>
<evidence type="ECO:0000259" key="8">
    <source>
        <dbReference type="Pfam" id="PF08447"/>
    </source>
</evidence>
<gene>
    <name evidence="9" type="ORF">SAMN05192543_10543</name>
</gene>
<keyword evidence="3 6" id="KW-0812">Transmembrane</keyword>
<feature type="transmembrane region" description="Helical" evidence="6">
    <location>
        <begin position="114"/>
        <end position="139"/>
    </location>
</feature>
<dbReference type="Proteomes" id="UP000199548">
    <property type="component" value="Unassembled WGS sequence"/>
</dbReference>
<dbReference type="Pfam" id="PF08447">
    <property type="entry name" value="PAS_3"/>
    <property type="match status" value="1"/>
</dbReference>
<dbReference type="STRING" id="420953.SAMN05192543_10543"/>
<sequence>METSRSRPGLAAALLWAVLYLAGGYISHLFNGPVQQTGYIWLPAGIAVGAFMLRPVREWPAIGVAFLVAQLVLSAIERGNLFNALLFAIDEVGAAALAVWLVQRVRFSLEGLYFLRSVILSGLIAGVLGALGGAGWYAILKGASFWQVGFVWAASDFVGVLLITPVLASWARFRAHRSGDHERFDVVLGVVTFVLLAVGSVMIFNGDSTEKFGLGAGYAMTYLPMFLTVVITVLLGGRIGSLSVLVLALIVILQTAQGNGPFALLDEHHGRSLLEAQLYLAITSLLVLTVSTLKTNPERAYERAAIVQNNMELALAGAGQVAYVLDPQSGRIDWSGDVQRVFGVGANAESLASVPDVLAHVHPDDHKTLRHHWRVAAVDENRAAVSLRIVLPGGDTRVVIDHGEPLLDSNLDVTVVAGIWQIERARQYAAADQ</sequence>